<dbReference type="Gene3D" id="3.30.420.130">
    <property type="entry name" value="Dinitrogenase iron-molybdenum cofactor biosynthesis domain"/>
    <property type="match status" value="1"/>
</dbReference>
<dbReference type="Pfam" id="PF02579">
    <property type="entry name" value="Nitro_FeMo-Co"/>
    <property type="match status" value="1"/>
</dbReference>
<dbReference type="EMBL" id="CP009288">
    <property type="protein sequence ID" value="AIQ12501.1"/>
    <property type="molecule type" value="Genomic_DNA"/>
</dbReference>
<proteinExistence type="predicted"/>
<accession>A0A089HKM3</accession>
<dbReference type="OrthoDB" id="9797941at2"/>
<dbReference type="InterPro" id="IPR036105">
    <property type="entry name" value="DiNase_FeMo-co_biosyn_sf"/>
</dbReference>
<dbReference type="InterPro" id="IPR051840">
    <property type="entry name" value="NifX/NifY_domain"/>
</dbReference>
<dbReference type="InterPro" id="IPR003731">
    <property type="entry name" value="Di-Nase_FeMo-co_biosynth"/>
</dbReference>
<dbReference type="SUPFAM" id="SSF53146">
    <property type="entry name" value="Nitrogenase accessory factor-like"/>
    <property type="match status" value="1"/>
</dbReference>
<sequence>MKVAFASINGRSLDSHFGHCPSFSIFEFSEKGYKWLESRSVLDRPVNGEEHDKADLRVKVIKDCKLLFVNNIGNDATKKVMKAGIMILKAEEGSELIPHLEKLLQMLKERPPLWLTKVLYHSEEQ</sequence>
<dbReference type="Proteomes" id="UP000029409">
    <property type="component" value="Chromosome"/>
</dbReference>
<dbReference type="STRING" id="44251.PDUR_11770"/>
<name>A0A089HKM3_PAEDU</name>
<dbReference type="AlphaFoldDB" id="A0A089HKM3"/>
<organism evidence="2 3">
    <name type="scientific">Paenibacillus durus</name>
    <name type="common">Paenibacillus azotofixans</name>
    <dbReference type="NCBI Taxonomy" id="44251"/>
    <lineage>
        <taxon>Bacteria</taxon>
        <taxon>Bacillati</taxon>
        <taxon>Bacillota</taxon>
        <taxon>Bacilli</taxon>
        <taxon>Bacillales</taxon>
        <taxon>Paenibacillaceae</taxon>
        <taxon>Paenibacillus</taxon>
    </lineage>
</organism>
<protein>
    <recommendedName>
        <fullName evidence="1">Dinitrogenase iron-molybdenum cofactor biosynthesis domain-containing protein</fullName>
    </recommendedName>
</protein>
<keyword evidence="3" id="KW-1185">Reference proteome</keyword>
<gene>
    <name evidence="2" type="ORF">PDUR_11770</name>
</gene>
<evidence type="ECO:0000259" key="1">
    <source>
        <dbReference type="Pfam" id="PF02579"/>
    </source>
</evidence>
<dbReference type="KEGG" id="pdu:PDUR_11770"/>
<dbReference type="RefSeq" id="WP_042206350.1">
    <property type="nucleotide sequence ID" value="NZ_CP009288.1"/>
</dbReference>
<feature type="domain" description="Dinitrogenase iron-molybdenum cofactor biosynthesis" evidence="1">
    <location>
        <begin position="10"/>
        <end position="97"/>
    </location>
</feature>
<dbReference type="PANTHER" id="PTHR33937:SF1">
    <property type="entry name" value="IRON-MOLIBDENUM COFACTOR PROCESSING PROTEIN"/>
    <property type="match status" value="1"/>
</dbReference>
<dbReference type="eggNOG" id="COG1433">
    <property type="taxonomic scope" value="Bacteria"/>
</dbReference>
<dbReference type="PANTHER" id="PTHR33937">
    <property type="entry name" value="IRON-MOLYBDENUM PROTEIN-RELATED-RELATED"/>
    <property type="match status" value="1"/>
</dbReference>
<evidence type="ECO:0000313" key="3">
    <source>
        <dbReference type="Proteomes" id="UP000029409"/>
    </source>
</evidence>
<reference evidence="2 3" key="1">
    <citation type="submission" date="2014-08" db="EMBL/GenBank/DDBJ databases">
        <title>Comparative genomics of the Paenibacillus odorifer group.</title>
        <authorList>
            <person name="den Bakker H.C."/>
            <person name="Tsai Y.-C."/>
            <person name="Martin N."/>
            <person name="Korlach J."/>
            <person name="Wiedmann M."/>
        </authorList>
    </citation>
    <scope>NUCLEOTIDE SEQUENCE [LARGE SCALE GENOMIC DNA]</scope>
    <source>
        <strain evidence="2 3">DSM 1735</strain>
    </source>
</reference>
<evidence type="ECO:0000313" key="2">
    <source>
        <dbReference type="EMBL" id="AIQ12501.1"/>
    </source>
</evidence>